<evidence type="ECO:0000256" key="2">
    <source>
        <dbReference type="ARBA" id="ARBA00022741"/>
    </source>
</evidence>
<evidence type="ECO:0000256" key="1">
    <source>
        <dbReference type="ARBA" id="ARBA00022598"/>
    </source>
</evidence>
<dbReference type="InterPro" id="IPR040570">
    <property type="entry name" value="LAL_C2"/>
</dbReference>
<protein>
    <submittedName>
        <fullName evidence="5">Argininosuccinate lyase</fullName>
        <ecNumber evidence="5">4.3.2.1</ecNumber>
    </submittedName>
</protein>
<dbReference type="Gene3D" id="3.40.50.20">
    <property type="match status" value="1"/>
</dbReference>
<keyword evidence="2" id="KW-0547">Nucleotide-binding</keyword>
<organism evidence="5">
    <name type="scientific">hydrothermal vent metagenome</name>
    <dbReference type="NCBI Taxonomy" id="652676"/>
    <lineage>
        <taxon>unclassified sequences</taxon>
        <taxon>metagenomes</taxon>
        <taxon>ecological metagenomes</taxon>
    </lineage>
</organism>
<dbReference type="PANTHER" id="PTHR43585">
    <property type="entry name" value="FUMIPYRROLE BIOSYNTHESIS PROTEIN C"/>
    <property type="match status" value="1"/>
</dbReference>
<reference evidence="5" key="1">
    <citation type="submission" date="2018-06" db="EMBL/GenBank/DDBJ databases">
        <authorList>
            <person name="Zhirakovskaya E."/>
        </authorList>
    </citation>
    <scope>NUCLEOTIDE SEQUENCE</scope>
</reference>
<keyword evidence="1" id="KW-0436">Ligase</keyword>
<dbReference type="GO" id="GO:0004056">
    <property type="term" value="F:argininosuccinate lyase activity"/>
    <property type="evidence" value="ECO:0007669"/>
    <property type="project" value="UniProtKB-EC"/>
</dbReference>
<evidence type="ECO:0000256" key="3">
    <source>
        <dbReference type="ARBA" id="ARBA00022840"/>
    </source>
</evidence>
<dbReference type="InterPro" id="IPR011761">
    <property type="entry name" value="ATP-grasp"/>
</dbReference>
<keyword evidence="3" id="KW-0067">ATP-binding</keyword>
<evidence type="ECO:0000259" key="4">
    <source>
        <dbReference type="PROSITE" id="PS50975"/>
    </source>
</evidence>
<dbReference type="Pfam" id="PF18603">
    <property type="entry name" value="LAL_C2"/>
    <property type="match status" value="1"/>
</dbReference>
<dbReference type="InterPro" id="IPR041472">
    <property type="entry name" value="BL00235/CARNS1_N"/>
</dbReference>
<dbReference type="AlphaFoldDB" id="A0A3B0XKB4"/>
<dbReference type="GO" id="GO:0046872">
    <property type="term" value="F:metal ion binding"/>
    <property type="evidence" value="ECO:0007669"/>
    <property type="project" value="InterPro"/>
</dbReference>
<dbReference type="GO" id="GO:0005524">
    <property type="term" value="F:ATP binding"/>
    <property type="evidence" value="ECO:0007669"/>
    <property type="project" value="UniProtKB-KW"/>
</dbReference>
<dbReference type="EMBL" id="UOFG01000206">
    <property type="protein sequence ID" value="VAW63597.1"/>
    <property type="molecule type" value="Genomic_DNA"/>
</dbReference>
<proteinExistence type="predicted"/>
<name>A0A3B0XKB4_9ZZZZ</name>
<dbReference type="Pfam" id="PF13535">
    <property type="entry name" value="ATP-grasp_4"/>
    <property type="match status" value="1"/>
</dbReference>
<gene>
    <name evidence="5" type="ORF">MNBD_GAMMA11-1506</name>
</gene>
<dbReference type="SUPFAM" id="SSF56059">
    <property type="entry name" value="Glutathione synthetase ATP-binding domain-like"/>
    <property type="match status" value="1"/>
</dbReference>
<dbReference type="Gene3D" id="3.30.470.20">
    <property type="entry name" value="ATP-grasp fold, B domain"/>
    <property type="match status" value="1"/>
</dbReference>
<feature type="domain" description="ATP-grasp" evidence="4">
    <location>
        <begin position="87"/>
        <end position="287"/>
    </location>
</feature>
<dbReference type="GO" id="GO:0016874">
    <property type="term" value="F:ligase activity"/>
    <property type="evidence" value="ECO:0007669"/>
    <property type="project" value="UniProtKB-KW"/>
</dbReference>
<dbReference type="EC" id="4.3.2.1" evidence="5"/>
<evidence type="ECO:0000313" key="5">
    <source>
        <dbReference type="EMBL" id="VAW63597.1"/>
    </source>
</evidence>
<accession>A0A3B0XKB4</accession>
<dbReference type="Pfam" id="PF18130">
    <property type="entry name" value="ATPgrasp_N"/>
    <property type="match status" value="1"/>
</dbReference>
<dbReference type="InterPro" id="IPR052032">
    <property type="entry name" value="ATP-dep_AA_Ligase"/>
</dbReference>
<dbReference type="PANTHER" id="PTHR43585:SF2">
    <property type="entry name" value="ATP-GRASP ENZYME FSQD"/>
    <property type="match status" value="1"/>
</dbReference>
<dbReference type="PROSITE" id="PS50975">
    <property type="entry name" value="ATP_GRASP"/>
    <property type="match status" value="1"/>
</dbReference>
<keyword evidence="5" id="KW-0456">Lyase</keyword>
<sequence length="389" mass="42606">MGLDVLIASRGAYSLISEVYEGLHIDLDNHKTALEVIDKAAQQRAFCGVLGSDDSTVELAAKAAARLNLPHNPPQAALLTRRKDLARAHLSLNACAVPINCLIDLGSALEKQLVGLPWPCVLKPLNLSASRGVIKVNNQTEFVIACERIRPMIADLPDAFEKSHLLVEDYIDGFEVAYEGYLFEGVLTTLVIFDKPDPLTGPYFEETIYVAPSRLDEKIQEKIKQRVSEACRAYGLITGPVHAELRVNKADTWILEVACRTIGGDCARSLDAGQDFNLEELVISLATGRSVNLRPPCNARGVMMIPIRRSGILRRVEGLAAARAVTNIEKVDIVIREGNELIALPEGNQYPGYIFAQADTPQAVENALRESYAQLNFVVAPVVKLVDTR</sequence>